<keyword evidence="3" id="KW-0285">Flavoprotein</keyword>
<dbReference type="InterPro" id="IPR036188">
    <property type="entry name" value="FAD/NAD-bd_sf"/>
</dbReference>
<organism evidence="9">
    <name type="scientific">Lentimicrobium saccharophilum</name>
    <dbReference type="NCBI Taxonomy" id="1678841"/>
    <lineage>
        <taxon>Bacteria</taxon>
        <taxon>Pseudomonadati</taxon>
        <taxon>Bacteroidota</taxon>
        <taxon>Bacteroidia</taxon>
        <taxon>Bacteroidales</taxon>
        <taxon>Lentimicrobiaceae</taxon>
        <taxon>Lentimicrobium</taxon>
    </lineage>
</organism>
<dbReference type="PANTHER" id="PTHR43429:SF1">
    <property type="entry name" value="NAD(P)H SULFUR OXIDOREDUCTASE (COA-DEPENDENT)"/>
    <property type="match status" value="1"/>
</dbReference>
<dbReference type="PRINTS" id="PR00411">
    <property type="entry name" value="PNDRDTASEI"/>
</dbReference>
<dbReference type="InterPro" id="IPR016156">
    <property type="entry name" value="FAD/NAD-linked_Rdtase_dimer_sf"/>
</dbReference>
<dbReference type="PANTHER" id="PTHR43429">
    <property type="entry name" value="PYRIDINE NUCLEOTIDE-DISULFIDE OXIDOREDUCTASE DOMAIN-CONTAINING"/>
    <property type="match status" value="1"/>
</dbReference>
<dbReference type="SUPFAM" id="SSF51905">
    <property type="entry name" value="FAD/NAD(P)-binding domain"/>
    <property type="match status" value="1"/>
</dbReference>
<evidence type="ECO:0000259" key="7">
    <source>
        <dbReference type="Pfam" id="PF02852"/>
    </source>
</evidence>
<dbReference type="InterPro" id="IPR050260">
    <property type="entry name" value="FAD-bd_OxRdtase"/>
</dbReference>
<evidence type="ECO:0000313" key="10">
    <source>
        <dbReference type="Proteomes" id="UP000053091"/>
    </source>
</evidence>
<dbReference type="Proteomes" id="UP000053091">
    <property type="component" value="Unassembled WGS sequence"/>
</dbReference>
<keyword evidence="5" id="KW-0560">Oxidoreductase</keyword>
<keyword evidence="6" id="KW-0676">Redox-active center</keyword>
<dbReference type="Pfam" id="PF07992">
    <property type="entry name" value="Pyr_redox_2"/>
    <property type="match status" value="1"/>
</dbReference>
<sequence length="451" mass="48169">MKTTDVLIIGGSAAGMVAAVTGKSSWSDKSFTLVKKQKDVMVPCGIPYIFGTLDSSQLNIMPVDNMMAKAGVESLVDEVIAIDKKTKTATLKEGGIIGYDKLVIATGSRPVLPKWLKGADLDNVFVIPKDKTYLDNMKEKINGLKKVVVIGAGFIGVEFSDELVKSGHDVTLVEKESCILYSAFDDEVASRIGDILSTRGVKIITGNGISEVMGSEKVEKVKLENGDTLEADAVILSMGYRPNTELAVNAGIFVDEGGFIAVDEYMRTHEKDIFAIGDCAQKRDFVTRKRVPTMLASTACAEARVAGMNLFNIHVVKTFSGTIGIYSTAIGEYGFGTAGLIERRALEEEISVITGTFEGVDRHPGNLPDTHKQMVKLVVAKYSGVIIGGEVIGGLSAGELTNVIGLAIENRMSVNSLLISQIGTHPCLTASPAAYPLIKAAEVVATKLRNL</sequence>
<reference evidence="9" key="1">
    <citation type="journal article" date="2015" name="Genome Announc.">
        <title>Draft Genome Sequence of Bacteroidales Strain TBC1, a Novel Isolate from a Methanogenic Wastewater Treatment System.</title>
        <authorList>
            <person name="Tourlousse D.M."/>
            <person name="Matsuura N."/>
            <person name="Sun L."/>
            <person name="Toyonaga M."/>
            <person name="Kuroda K."/>
            <person name="Ohashi A."/>
            <person name="Cruz R."/>
            <person name="Yamaguchi T."/>
            <person name="Sekiguchi Y."/>
        </authorList>
    </citation>
    <scope>NUCLEOTIDE SEQUENCE [LARGE SCALE GENOMIC DNA]</scope>
    <source>
        <strain evidence="9">TBC1</strain>
    </source>
</reference>
<evidence type="ECO:0000256" key="4">
    <source>
        <dbReference type="ARBA" id="ARBA00022827"/>
    </source>
</evidence>
<evidence type="ECO:0000256" key="5">
    <source>
        <dbReference type="ARBA" id="ARBA00023002"/>
    </source>
</evidence>
<evidence type="ECO:0000256" key="3">
    <source>
        <dbReference type="ARBA" id="ARBA00022630"/>
    </source>
</evidence>
<proteinExistence type="inferred from homology"/>
<evidence type="ECO:0000259" key="8">
    <source>
        <dbReference type="Pfam" id="PF07992"/>
    </source>
</evidence>
<protein>
    <submittedName>
        <fullName evidence="9">Pyruvate/2-oxoglutarate dehydrogenase complex, dihydrolipoamide dehydrogenase (E3) component</fullName>
    </submittedName>
</protein>
<dbReference type="PATRIC" id="fig|1678841.3.peg.2013"/>
<dbReference type="STRING" id="1678841.TBC1_111808"/>
<feature type="domain" description="FAD/NAD(P)-binding" evidence="8">
    <location>
        <begin position="5"/>
        <end position="300"/>
    </location>
</feature>
<keyword evidence="10" id="KW-1185">Reference proteome</keyword>
<name>A0A0S7C1P3_9BACT</name>
<dbReference type="InterPro" id="IPR023753">
    <property type="entry name" value="FAD/NAD-binding_dom"/>
</dbReference>
<dbReference type="RefSeq" id="WP_062041109.1">
    <property type="nucleotide sequence ID" value="NZ_DF968182.1"/>
</dbReference>
<dbReference type="OrthoDB" id="9792592at2"/>
<comment type="similarity">
    <text evidence="2">Belongs to the class-III pyridine nucleotide-disulfide oxidoreductase family.</text>
</comment>
<dbReference type="Gene3D" id="3.50.50.60">
    <property type="entry name" value="FAD/NAD(P)-binding domain"/>
    <property type="match status" value="2"/>
</dbReference>
<comment type="cofactor">
    <cofactor evidence="1">
        <name>FAD</name>
        <dbReference type="ChEBI" id="CHEBI:57692"/>
    </cofactor>
</comment>
<keyword evidence="4" id="KW-0274">FAD</keyword>
<dbReference type="AlphaFoldDB" id="A0A0S7C1P3"/>
<dbReference type="GO" id="GO:0016491">
    <property type="term" value="F:oxidoreductase activity"/>
    <property type="evidence" value="ECO:0007669"/>
    <property type="project" value="UniProtKB-KW"/>
</dbReference>
<dbReference type="PRINTS" id="PR00368">
    <property type="entry name" value="FADPNR"/>
</dbReference>
<keyword evidence="9" id="KW-0670">Pyruvate</keyword>
<feature type="domain" description="Pyridine nucleotide-disulphide oxidoreductase dimerisation" evidence="7">
    <location>
        <begin position="331"/>
        <end position="429"/>
    </location>
</feature>
<gene>
    <name evidence="9" type="ORF">TBC1_111808</name>
</gene>
<dbReference type="SUPFAM" id="SSF55424">
    <property type="entry name" value="FAD/NAD-linked reductases, dimerisation (C-terminal) domain"/>
    <property type="match status" value="1"/>
</dbReference>
<evidence type="ECO:0000256" key="1">
    <source>
        <dbReference type="ARBA" id="ARBA00001974"/>
    </source>
</evidence>
<evidence type="ECO:0000313" key="9">
    <source>
        <dbReference type="EMBL" id="GAP43652.1"/>
    </source>
</evidence>
<dbReference type="EMBL" id="DF968182">
    <property type="protein sequence ID" value="GAP43652.1"/>
    <property type="molecule type" value="Genomic_DNA"/>
</dbReference>
<accession>A0A0S7C1P3</accession>
<evidence type="ECO:0000256" key="2">
    <source>
        <dbReference type="ARBA" id="ARBA00009130"/>
    </source>
</evidence>
<dbReference type="Pfam" id="PF02852">
    <property type="entry name" value="Pyr_redox_dim"/>
    <property type="match status" value="1"/>
</dbReference>
<dbReference type="InterPro" id="IPR004099">
    <property type="entry name" value="Pyr_nucl-diS_OxRdtase_dimer"/>
</dbReference>
<evidence type="ECO:0000256" key="6">
    <source>
        <dbReference type="ARBA" id="ARBA00023284"/>
    </source>
</evidence>